<comment type="caution">
    <text evidence="1">The sequence shown here is derived from an EMBL/GenBank/DDBJ whole genome shotgun (WGS) entry which is preliminary data.</text>
</comment>
<dbReference type="Proteomes" id="UP000239002">
    <property type="component" value="Unassembled WGS sequence"/>
</dbReference>
<dbReference type="OrthoDB" id="1143885at2"/>
<dbReference type="RefSeq" id="WP_104515414.1">
    <property type="nucleotide sequence ID" value="NZ_MQVW01000024.1"/>
</dbReference>
<organism evidence="1 2">
    <name type="scientific">Nonlabens xylanidelens</name>
    <dbReference type="NCBI Taxonomy" id="191564"/>
    <lineage>
        <taxon>Bacteria</taxon>
        <taxon>Pseudomonadati</taxon>
        <taxon>Bacteroidota</taxon>
        <taxon>Flavobacteriia</taxon>
        <taxon>Flavobacteriales</taxon>
        <taxon>Flavobacteriaceae</taxon>
        <taxon>Nonlabens</taxon>
    </lineage>
</organism>
<reference evidence="1 2" key="1">
    <citation type="submission" date="2018-02" db="EMBL/GenBank/DDBJ databases">
        <title>Genomic Encyclopedia of Archaeal and Bacterial Type Strains, Phase II (KMG-II): from individual species to whole genera.</title>
        <authorList>
            <person name="Goeker M."/>
        </authorList>
    </citation>
    <scope>NUCLEOTIDE SEQUENCE [LARGE SCALE GENOMIC DNA]</scope>
    <source>
        <strain evidence="1 2">DSM 16809</strain>
    </source>
</reference>
<name>A0A2S6IL80_9FLAO</name>
<sequence>MIFDVLKKRWLRKEFRKLENSLRERRQHWPKTLVIVFDVNQVSDIKLFKKWAQTLHIPIENLTLLGFAKDAKNDSVEGAVLFDKNLVKWSGGISSVDFKKILSASYDLQINYFETPSIMTRYVSLKLNSGFKVGYPSHEECSYDLAVNVPLTNQELFISEIAKYLKILNN</sequence>
<dbReference type="InterPro" id="IPR054207">
    <property type="entry name" value="DUF6913"/>
</dbReference>
<dbReference type="AlphaFoldDB" id="A0A2S6IL80"/>
<accession>A0A2S6IL80</accession>
<evidence type="ECO:0000313" key="2">
    <source>
        <dbReference type="Proteomes" id="UP000239002"/>
    </source>
</evidence>
<dbReference type="Pfam" id="PF21857">
    <property type="entry name" value="DUF6913"/>
    <property type="match status" value="1"/>
</dbReference>
<dbReference type="EMBL" id="PTJE01000003">
    <property type="protein sequence ID" value="PPK94969.1"/>
    <property type="molecule type" value="Genomic_DNA"/>
</dbReference>
<keyword evidence="2" id="KW-1185">Reference proteome</keyword>
<protein>
    <submittedName>
        <fullName evidence="1">Uncharacterized protein</fullName>
    </submittedName>
</protein>
<evidence type="ECO:0000313" key="1">
    <source>
        <dbReference type="EMBL" id="PPK94969.1"/>
    </source>
</evidence>
<proteinExistence type="predicted"/>
<gene>
    <name evidence="1" type="ORF">LY01_01722</name>
</gene>